<keyword evidence="4" id="KW-0282">Flagellum</keyword>
<protein>
    <submittedName>
        <fullName evidence="4">MinD-like ATPase involved in chromosome partitioning or flagellar assembly</fullName>
    </submittedName>
</protein>
<dbReference type="GO" id="GO:0009898">
    <property type="term" value="C:cytoplasmic side of plasma membrane"/>
    <property type="evidence" value="ECO:0007669"/>
    <property type="project" value="TreeGrafter"/>
</dbReference>
<keyword evidence="5" id="KW-1185">Reference proteome</keyword>
<gene>
    <name evidence="4" type="ORF">SAMN04487961_2767</name>
</gene>
<name>A0A1I4Y2P8_9GAMM</name>
<dbReference type="PANTHER" id="PTHR43384:SF4">
    <property type="entry name" value="CELLULOSE BIOSYNTHESIS PROTEIN BCSQ-RELATED"/>
    <property type="match status" value="1"/>
</dbReference>
<keyword evidence="1" id="KW-0547">Nucleotide-binding</keyword>
<dbReference type="InterPro" id="IPR002586">
    <property type="entry name" value="CobQ/CobB/MinD/ParA_Nub-bd_dom"/>
</dbReference>
<dbReference type="RefSeq" id="WP_092004757.1">
    <property type="nucleotide sequence ID" value="NZ_FOUR01000007.1"/>
</dbReference>
<dbReference type="GO" id="GO:0016887">
    <property type="term" value="F:ATP hydrolysis activity"/>
    <property type="evidence" value="ECO:0007669"/>
    <property type="project" value="TreeGrafter"/>
</dbReference>
<dbReference type="AlphaFoldDB" id="A0A1I4Y2P8"/>
<evidence type="ECO:0000313" key="4">
    <source>
        <dbReference type="EMBL" id="SFN32364.1"/>
    </source>
</evidence>
<dbReference type="OrthoDB" id="9816297at2"/>
<evidence type="ECO:0000256" key="1">
    <source>
        <dbReference type="ARBA" id="ARBA00022741"/>
    </source>
</evidence>
<dbReference type="EMBL" id="FOUR01000007">
    <property type="protein sequence ID" value="SFN32364.1"/>
    <property type="molecule type" value="Genomic_DNA"/>
</dbReference>
<accession>A0A1I4Y2P8</accession>
<keyword evidence="4" id="KW-0969">Cilium</keyword>
<sequence length="437" mass="47449">MALQPDTDKHNLNHPHTVAIAGGVGGVGKTSVALNLGLTLARQGKRVLLLDGDSGPSSVTARLGLEAGRDLSGVLEAQYALEEALLTADYDLDILPGAAGLHRCPDMDQRDAMTALAALDELERGYHYVILDTGSGTDLPGLHMVASAALACMVVTPDPDSLKQVFSLVRNLRKRGYRRVPSVVVNMASGASQAQSIFQRLDGAVGRHLGDSLHYLGALWRDETLRQSVTTGVPVATLPVSDPSCRQFHTLADMLDVRLSRLPPEKSGVAGYWQSVLRRRHKTELHHQEESVGRPGSEEERLSAAMDELDSVLGERIDPMLRYEAFNRFFALLGRNLDADSIEFIQTGLAAMPWEKMPPADRQHMATHLWHLADQIAPPESDNPKPAAVPSAAPEPLFDRISLGEQERLVRALREQPADVSIDQLLRALASHGGGRS</sequence>
<dbReference type="InterPro" id="IPR050625">
    <property type="entry name" value="ParA/MinD_ATPase"/>
</dbReference>
<evidence type="ECO:0000259" key="3">
    <source>
        <dbReference type="Pfam" id="PF01656"/>
    </source>
</evidence>
<dbReference type="Pfam" id="PF01656">
    <property type="entry name" value="CbiA"/>
    <property type="match status" value="1"/>
</dbReference>
<dbReference type="SUPFAM" id="SSF52540">
    <property type="entry name" value="P-loop containing nucleoside triphosphate hydrolases"/>
    <property type="match status" value="1"/>
</dbReference>
<evidence type="ECO:0000256" key="2">
    <source>
        <dbReference type="ARBA" id="ARBA00022840"/>
    </source>
</evidence>
<reference evidence="5" key="1">
    <citation type="submission" date="2016-10" db="EMBL/GenBank/DDBJ databases">
        <authorList>
            <person name="Varghese N."/>
            <person name="Submissions S."/>
        </authorList>
    </citation>
    <scope>NUCLEOTIDE SEQUENCE [LARGE SCALE GENOMIC DNA]</scope>
    <source>
        <strain evidence="5">CGMCC 1.6775</strain>
    </source>
</reference>
<dbReference type="Gene3D" id="3.40.50.300">
    <property type="entry name" value="P-loop containing nucleotide triphosphate hydrolases"/>
    <property type="match status" value="1"/>
</dbReference>
<dbReference type="GO" id="GO:0051782">
    <property type="term" value="P:negative regulation of cell division"/>
    <property type="evidence" value="ECO:0007669"/>
    <property type="project" value="TreeGrafter"/>
</dbReference>
<proteinExistence type="predicted"/>
<feature type="domain" description="CobQ/CobB/MinD/ParA nucleotide binding" evidence="3">
    <location>
        <begin position="18"/>
        <end position="234"/>
    </location>
</feature>
<dbReference type="GO" id="GO:0005829">
    <property type="term" value="C:cytosol"/>
    <property type="evidence" value="ECO:0007669"/>
    <property type="project" value="TreeGrafter"/>
</dbReference>
<keyword evidence="2" id="KW-0067">ATP-binding</keyword>
<dbReference type="PANTHER" id="PTHR43384">
    <property type="entry name" value="SEPTUM SITE-DETERMINING PROTEIN MIND HOMOLOG, CHLOROPLASTIC-RELATED"/>
    <property type="match status" value="1"/>
</dbReference>
<organism evidence="4 5">
    <name type="scientific">Marinobacter pelagius</name>
    <dbReference type="NCBI Taxonomy" id="379482"/>
    <lineage>
        <taxon>Bacteria</taxon>
        <taxon>Pseudomonadati</taxon>
        <taxon>Pseudomonadota</taxon>
        <taxon>Gammaproteobacteria</taxon>
        <taxon>Pseudomonadales</taxon>
        <taxon>Marinobacteraceae</taxon>
        <taxon>Marinobacter</taxon>
    </lineage>
</organism>
<dbReference type="GO" id="GO:0005524">
    <property type="term" value="F:ATP binding"/>
    <property type="evidence" value="ECO:0007669"/>
    <property type="project" value="UniProtKB-KW"/>
</dbReference>
<keyword evidence="4" id="KW-0966">Cell projection</keyword>
<evidence type="ECO:0000313" key="5">
    <source>
        <dbReference type="Proteomes" id="UP000199339"/>
    </source>
</evidence>
<dbReference type="Proteomes" id="UP000199339">
    <property type="component" value="Unassembled WGS sequence"/>
</dbReference>
<dbReference type="InterPro" id="IPR027417">
    <property type="entry name" value="P-loop_NTPase"/>
</dbReference>